<keyword evidence="2" id="KW-1185">Reference proteome</keyword>
<sequence>MATKPHPSFRASRQPGRCVASRYERLETSVDPGDWPLVCSILGAGASVGGRKENRYSAMAWLSPAGVPPVLLKMLIRRPPCLIRDLVQHPSPSSHRWCRSRCFSISQGVQDARPRKIYTAAAQFAMLLVSRGSLSGHEMPQTFPPPARSTLHHGLAIKMRADQATYRFCCPAGVTQISLGLIEFPIKRASPHSVWLFPGKSIWGLELGTTSTVEGCTWQRNPSNQDDEPLVQIVPPLDGLLHWTDVASFSRDASNDLMIPVRSYLPFQSSCPTVPVNLNDRLSVSVEESWQQGDVGE</sequence>
<accession>C9SCE1</accession>
<name>C9SCE1_VERA1</name>
<dbReference type="EMBL" id="DS985216">
    <property type="protein sequence ID" value="EEY16756.1"/>
    <property type="molecule type" value="Genomic_DNA"/>
</dbReference>
<dbReference type="OrthoDB" id="10521589at2759"/>
<protein>
    <submittedName>
        <fullName evidence="1">Predicted protein</fullName>
    </submittedName>
</protein>
<dbReference type="RefSeq" id="XP_003006726.1">
    <property type="nucleotide sequence ID" value="XM_003006680.1"/>
</dbReference>
<organism evidence="2">
    <name type="scientific">Verticillium alfalfae (strain VaMs.102 / ATCC MYA-4576 / FGSC 10136)</name>
    <name type="common">Verticillium wilt of alfalfa</name>
    <name type="synonym">Verticillium albo-atrum</name>
    <dbReference type="NCBI Taxonomy" id="526221"/>
    <lineage>
        <taxon>Eukaryota</taxon>
        <taxon>Fungi</taxon>
        <taxon>Dikarya</taxon>
        <taxon>Ascomycota</taxon>
        <taxon>Pezizomycotina</taxon>
        <taxon>Sordariomycetes</taxon>
        <taxon>Hypocreomycetidae</taxon>
        <taxon>Glomerellales</taxon>
        <taxon>Plectosphaerellaceae</taxon>
        <taxon>Verticillium</taxon>
    </lineage>
</organism>
<dbReference type="Proteomes" id="UP000008698">
    <property type="component" value="Unassembled WGS sequence"/>
</dbReference>
<dbReference type="KEGG" id="val:VDBG_02865"/>
<dbReference type="HOGENOM" id="CLU_937498_0_0_1"/>
<reference evidence="2" key="1">
    <citation type="journal article" date="2011" name="PLoS Pathog.">
        <title>Comparative genomics yields insights into niche adaptation of plant vascular wilt pathogens.</title>
        <authorList>
            <person name="Klosterman S.J."/>
            <person name="Subbarao K.V."/>
            <person name="Kang S."/>
            <person name="Veronese P."/>
            <person name="Gold S.E."/>
            <person name="Thomma B.P.H.J."/>
            <person name="Chen Z."/>
            <person name="Henrissat B."/>
            <person name="Lee Y.-H."/>
            <person name="Park J."/>
            <person name="Garcia-Pedrajas M.D."/>
            <person name="Barbara D.J."/>
            <person name="Anchieta A."/>
            <person name="de Jonge R."/>
            <person name="Santhanam P."/>
            <person name="Maruthachalam K."/>
            <person name="Atallah Z."/>
            <person name="Amyotte S.G."/>
            <person name="Paz Z."/>
            <person name="Inderbitzin P."/>
            <person name="Hayes R.J."/>
            <person name="Heiman D.I."/>
            <person name="Young S."/>
            <person name="Zeng Q."/>
            <person name="Engels R."/>
            <person name="Galagan J."/>
            <person name="Cuomo C.A."/>
            <person name="Dobinson K.F."/>
            <person name="Ma L.-J."/>
        </authorList>
    </citation>
    <scope>NUCLEOTIDE SEQUENCE [LARGE SCALE GENOMIC DNA]</scope>
    <source>
        <strain evidence="2">VaMs.102 / ATCC MYA-4576 / FGSC 10136</strain>
    </source>
</reference>
<evidence type="ECO:0000313" key="1">
    <source>
        <dbReference type="EMBL" id="EEY16756.1"/>
    </source>
</evidence>
<evidence type="ECO:0000313" key="2">
    <source>
        <dbReference type="Proteomes" id="UP000008698"/>
    </source>
</evidence>
<dbReference type="GeneID" id="9532868"/>
<dbReference type="AlphaFoldDB" id="C9SCE1"/>
<proteinExistence type="predicted"/>
<gene>
    <name evidence="1" type="ORF">VDBG_02865</name>
</gene>